<protein>
    <submittedName>
        <fullName evidence="1">Uncharacterized protein</fullName>
    </submittedName>
</protein>
<proteinExistence type="predicted"/>
<evidence type="ECO:0000313" key="1">
    <source>
        <dbReference type="EMBL" id="PXW78178.1"/>
    </source>
</evidence>
<gene>
    <name evidence="1" type="ORF">C7451_103286</name>
</gene>
<sequence>MTQTRTTSLWEELEAGNIWWPSYKPGRDPVLSWRHAAAILMRDIDPQPIFAALPAAFEGMYDLTADEVCDQLPVPGDQVLWPVWLESWVSHFDHWYDPVRQLVEQHCTTPDARVIAGMLTRLDGAAFCDFVLHAYERAAIVGSLRGAPIGDDPLPIVQTIPNAAPFERLSYGFYQRFCAELNREAEPPATPMSGLDFDRAGNPNIFGGDLT</sequence>
<dbReference type="RefSeq" id="WP_110297964.1">
    <property type="nucleotide sequence ID" value="NZ_QJJM01000003.1"/>
</dbReference>
<dbReference type="Proteomes" id="UP000248014">
    <property type="component" value="Unassembled WGS sequence"/>
</dbReference>
<reference evidence="1 2" key="1">
    <citation type="submission" date="2018-05" db="EMBL/GenBank/DDBJ databases">
        <title>Genomic Encyclopedia of Type Strains, Phase IV (KMG-IV): sequencing the most valuable type-strain genomes for metagenomic binning, comparative biology and taxonomic classification.</title>
        <authorList>
            <person name="Goeker M."/>
        </authorList>
    </citation>
    <scope>NUCLEOTIDE SEQUENCE [LARGE SCALE GENOMIC DNA]</scope>
    <source>
        <strain evidence="1 2">DSM 3183</strain>
    </source>
</reference>
<dbReference type="EMBL" id="QJJM01000003">
    <property type="protein sequence ID" value="PXW78178.1"/>
    <property type="molecule type" value="Genomic_DNA"/>
</dbReference>
<dbReference type="OrthoDB" id="7593328at2"/>
<dbReference type="AlphaFoldDB" id="A0A2V3VBR3"/>
<evidence type="ECO:0000313" key="2">
    <source>
        <dbReference type="Proteomes" id="UP000248014"/>
    </source>
</evidence>
<keyword evidence="2" id="KW-1185">Reference proteome</keyword>
<accession>A0A2V3VBR3</accession>
<organism evidence="1 2">
    <name type="scientific">Blastomonas natatoria</name>
    <dbReference type="NCBI Taxonomy" id="34015"/>
    <lineage>
        <taxon>Bacteria</taxon>
        <taxon>Pseudomonadati</taxon>
        <taxon>Pseudomonadota</taxon>
        <taxon>Alphaproteobacteria</taxon>
        <taxon>Sphingomonadales</taxon>
        <taxon>Sphingomonadaceae</taxon>
        <taxon>Blastomonas</taxon>
    </lineage>
</organism>
<name>A0A2V3VBR3_9SPHN</name>
<comment type="caution">
    <text evidence="1">The sequence shown here is derived from an EMBL/GenBank/DDBJ whole genome shotgun (WGS) entry which is preliminary data.</text>
</comment>